<proteinExistence type="inferred from homology"/>
<comment type="caution">
    <text evidence="6">The sequence shown here is derived from an EMBL/GenBank/DDBJ whole genome shotgun (WGS) entry which is preliminary data.</text>
</comment>
<dbReference type="GO" id="GO:0005634">
    <property type="term" value="C:nucleus"/>
    <property type="evidence" value="ECO:0007669"/>
    <property type="project" value="UniProtKB-SubCell"/>
</dbReference>
<reference evidence="6" key="1">
    <citation type="submission" date="2022-07" db="EMBL/GenBank/DDBJ databases">
        <title>Phylogenomic reconstructions and comparative analyses of Kickxellomycotina fungi.</title>
        <authorList>
            <person name="Reynolds N.K."/>
            <person name="Stajich J.E."/>
            <person name="Barry K."/>
            <person name="Grigoriev I.V."/>
            <person name="Crous P."/>
            <person name="Smith M.E."/>
        </authorList>
    </citation>
    <scope>NUCLEOTIDE SEQUENCE</scope>
    <source>
        <strain evidence="6">RSA 1196</strain>
    </source>
</reference>
<comment type="subunit">
    <text evidence="4">The 26S proteasome consists of a 20S proteasome core and two 19S regulatory subunits. The 20S proteasome core is composed of 28 subunits that are arranged in four stacked rings, resulting in a barrel-shaped structure. The two end rings are each formed by seven alpha subunits, and the two central rings are each formed by seven beta subunits. The catalytic chamber with the active sites is on the inside of the barrel.</text>
</comment>
<comment type="subcellular location">
    <subcellularLocation>
        <location evidence="5">Cytoplasm</location>
    </subcellularLocation>
    <subcellularLocation>
        <location evidence="5">Nucleus</location>
    </subcellularLocation>
</comment>
<evidence type="ECO:0000256" key="2">
    <source>
        <dbReference type="ARBA" id="ARBA00022942"/>
    </source>
</evidence>
<dbReference type="PROSITE" id="PS51476">
    <property type="entry name" value="PROTEASOME_BETA_2"/>
    <property type="match status" value="1"/>
</dbReference>
<evidence type="ECO:0000256" key="3">
    <source>
        <dbReference type="ARBA" id="ARBA00023242"/>
    </source>
</evidence>
<evidence type="ECO:0000256" key="4">
    <source>
        <dbReference type="ARBA" id="ARBA00026071"/>
    </source>
</evidence>
<dbReference type="GO" id="GO:0010498">
    <property type="term" value="P:proteasomal protein catabolic process"/>
    <property type="evidence" value="ECO:0007669"/>
    <property type="project" value="InterPro"/>
</dbReference>
<protein>
    <recommendedName>
        <fullName evidence="5">Proteasome subunit beta</fullName>
    </recommendedName>
</protein>
<dbReference type="OrthoDB" id="268428at2759"/>
<dbReference type="InterPro" id="IPR029055">
    <property type="entry name" value="Ntn_hydrolases_N"/>
</dbReference>
<dbReference type="SUPFAM" id="SSF56235">
    <property type="entry name" value="N-terminal nucleophile aminohydrolases (Ntn hydrolases)"/>
    <property type="match status" value="1"/>
</dbReference>
<dbReference type="PANTHER" id="PTHR32194">
    <property type="entry name" value="METALLOPROTEASE TLDD"/>
    <property type="match status" value="1"/>
</dbReference>
<dbReference type="CDD" id="cd03758">
    <property type="entry name" value="proteasome_beta_type_2"/>
    <property type="match status" value="1"/>
</dbReference>
<keyword evidence="6" id="KW-0378">Hydrolase</keyword>
<accession>A0A9W8AIC7</accession>
<evidence type="ECO:0000313" key="7">
    <source>
        <dbReference type="Proteomes" id="UP001150925"/>
    </source>
</evidence>
<dbReference type="PANTHER" id="PTHR32194:SF2">
    <property type="entry name" value="PROTEASOME SUBUNIT BETA TYPE-1"/>
    <property type="match status" value="1"/>
</dbReference>
<dbReference type="InterPro" id="IPR035206">
    <property type="entry name" value="Proteasome_beta2"/>
</dbReference>
<dbReference type="Pfam" id="PF00227">
    <property type="entry name" value="Proteasome"/>
    <property type="match status" value="1"/>
</dbReference>
<comment type="function">
    <text evidence="5">Component of the proteasome, a multicatalytic proteinase complex which is characterized by its ability to cleave peptides with Arg, Phe, Tyr, Leu, and Glu adjacent to the leaving group at neutral or slightly basic pH. The proteasome has an ATP-dependent proteolytic activity.</text>
</comment>
<name>A0A9W8AIC7_9FUNG</name>
<evidence type="ECO:0000256" key="1">
    <source>
        <dbReference type="ARBA" id="ARBA00022490"/>
    </source>
</evidence>
<dbReference type="InterPro" id="IPR023333">
    <property type="entry name" value="Proteasome_suB-type"/>
</dbReference>
<dbReference type="FunFam" id="3.60.20.10:FF:000008">
    <property type="entry name" value="Proteasome subunit beta type-4"/>
    <property type="match status" value="1"/>
</dbReference>
<keyword evidence="3 5" id="KW-0539">Nucleus</keyword>
<gene>
    <name evidence="6" type="primary">PRE1</name>
    <name evidence="6" type="ORF">IWQ62_006477</name>
</gene>
<dbReference type="Gene3D" id="3.60.20.10">
    <property type="entry name" value="Glutamine Phosphoribosylpyrophosphate, subunit 1, domain 1"/>
    <property type="match status" value="1"/>
</dbReference>
<keyword evidence="2 5" id="KW-0647">Proteasome</keyword>
<keyword evidence="7" id="KW-1185">Reference proteome</keyword>
<organism evidence="6 7">
    <name type="scientific">Dispira parvispora</name>
    <dbReference type="NCBI Taxonomy" id="1520584"/>
    <lineage>
        <taxon>Eukaryota</taxon>
        <taxon>Fungi</taxon>
        <taxon>Fungi incertae sedis</taxon>
        <taxon>Zoopagomycota</taxon>
        <taxon>Kickxellomycotina</taxon>
        <taxon>Dimargaritomycetes</taxon>
        <taxon>Dimargaritales</taxon>
        <taxon>Dimargaritaceae</taxon>
        <taxon>Dispira</taxon>
    </lineage>
</organism>
<evidence type="ECO:0000313" key="6">
    <source>
        <dbReference type="EMBL" id="KAJ1950992.1"/>
    </source>
</evidence>
<keyword evidence="1 5" id="KW-0963">Cytoplasm</keyword>
<comment type="similarity">
    <text evidence="5">Belongs to the peptidase T1B family.</text>
</comment>
<dbReference type="AlphaFoldDB" id="A0A9W8AIC7"/>
<sequence>MECLLGLVGKDFAITVTDTSVIRSITVLKHNENKSRELNPHTLLAFCGEPGDTINFAEFIQKNIKLYGIRNNVELSPHAAANFTRRELAQALRSRSSYQTNMLVAGYDAQKGPSLFWIDYLAALVEVPFAAHGYCAYYCLSIMDRYYRKDMDLEEAKDVIRKCIDELQHRFIINLPRFVIQVVDKDGIREIQL</sequence>
<dbReference type="Proteomes" id="UP001150925">
    <property type="component" value="Unassembled WGS sequence"/>
</dbReference>
<evidence type="ECO:0000256" key="5">
    <source>
        <dbReference type="RuleBase" id="RU004203"/>
    </source>
</evidence>
<comment type="subunit">
    <text evidence="5">Component of the proteasome complex.</text>
</comment>
<dbReference type="GO" id="GO:0016787">
    <property type="term" value="F:hydrolase activity"/>
    <property type="evidence" value="ECO:0007669"/>
    <property type="project" value="UniProtKB-KW"/>
</dbReference>
<dbReference type="GO" id="GO:0005737">
    <property type="term" value="C:cytoplasm"/>
    <property type="evidence" value="ECO:0007669"/>
    <property type="project" value="UniProtKB-SubCell"/>
</dbReference>
<dbReference type="GO" id="GO:0005839">
    <property type="term" value="C:proteasome core complex"/>
    <property type="evidence" value="ECO:0007669"/>
    <property type="project" value="InterPro"/>
</dbReference>
<dbReference type="EMBL" id="JANBPY010003590">
    <property type="protein sequence ID" value="KAJ1950992.1"/>
    <property type="molecule type" value="Genomic_DNA"/>
</dbReference>
<dbReference type="InterPro" id="IPR001353">
    <property type="entry name" value="Proteasome_sua/b"/>
</dbReference>